<feature type="binding site" evidence="7">
    <location>
        <begin position="450"/>
        <end position="452"/>
    </location>
    <ligand>
        <name>GTP</name>
        <dbReference type="ChEBI" id="CHEBI:37565"/>
    </ligand>
</feature>
<dbReference type="AlphaFoldDB" id="A0A1F7VCY8"/>
<name>A0A1F7VCY8_9BACT</name>
<comment type="subunit">
    <text evidence="7">Homodimer.</text>
</comment>
<dbReference type="GO" id="GO:0005525">
    <property type="term" value="F:GTP binding"/>
    <property type="evidence" value="ECO:0007669"/>
    <property type="project" value="UniProtKB-UniRule"/>
</dbReference>
<dbReference type="SMART" id="SM00788">
    <property type="entry name" value="Adenylsucc_synt"/>
    <property type="match status" value="1"/>
</dbReference>
<comment type="function">
    <text evidence="7">Plays an important role in the de novo pathway of purine nucleotide biosynthesis. Catalyzes the first committed step in the biosynthesis of AMP from IMP.</text>
</comment>
<dbReference type="Gene3D" id="3.90.170.10">
    <property type="entry name" value="Adenylosuccinate Synthetase, subunit A, domain 3"/>
    <property type="match status" value="1"/>
</dbReference>
<dbReference type="SUPFAM" id="SSF52540">
    <property type="entry name" value="P-loop containing nucleoside triphosphate hydrolases"/>
    <property type="match status" value="1"/>
</dbReference>
<feature type="binding site" evidence="7">
    <location>
        <position position="15"/>
    </location>
    <ligand>
        <name>Mg(2+)</name>
        <dbReference type="ChEBI" id="CHEBI:18420"/>
    </ligand>
</feature>
<dbReference type="Pfam" id="PF00709">
    <property type="entry name" value="Adenylsucc_synt"/>
    <property type="match status" value="1"/>
</dbReference>
<dbReference type="EC" id="6.3.4.4" evidence="7"/>
<feature type="active site" description="Proton acceptor" evidence="7">
    <location>
        <position position="15"/>
    </location>
</feature>
<feature type="binding site" description="in other chain" evidence="7">
    <location>
        <position position="260"/>
    </location>
    <ligand>
        <name>IMP</name>
        <dbReference type="ChEBI" id="CHEBI:58053"/>
        <note>ligand shared between dimeric partners</note>
    </ligand>
</feature>
<evidence type="ECO:0000256" key="7">
    <source>
        <dbReference type="HAMAP-Rule" id="MF_00011"/>
    </source>
</evidence>
<dbReference type="InterPro" id="IPR042111">
    <property type="entry name" value="Adenylosuccinate_synth_dom3"/>
</dbReference>
<comment type="caution">
    <text evidence="7">Lacks conserved residue(s) required for the propagation of feature annotation.</text>
</comment>
<dbReference type="InterPro" id="IPR042109">
    <property type="entry name" value="Adenylosuccinate_synth_dom1"/>
</dbReference>
<evidence type="ECO:0000256" key="6">
    <source>
        <dbReference type="ARBA" id="ARBA00023134"/>
    </source>
</evidence>
<dbReference type="GO" id="GO:0005737">
    <property type="term" value="C:cytoplasm"/>
    <property type="evidence" value="ECO:0007669"/>
    <property type="project" value="UniProtKB-SubCell"/>
</dbReference>
<comment type="similarity">
    <text evidence="7">Belongs to the adenylosuccinate synthetase family.</text>
</comment>
<dbReference type="InterPro" id="IPR027417">
    <property type="entry name" value="P-loop_NTPase"/>
</dbReference>
<evidence type="ECO:0000313" key="8">
    <source>
        <dbReference type="EMBL" id="OGL88301.1"/>
    </source>
</evidence>
<dbReference type="InterPro" id="IPR042110">
    <property type="entry name" value="Adenylosuccinate_synth_dom2"/>
</dbReference>
<evidence type="ECO:0000256" key="5">
    <source>
        <dbReference type="ARBA" id="ARBA00022842"/>
    </source>
</evidence>
<dbReference type="HAMAP" id="MF_00011">
    <property type="entry name" value="Adenylosucc_synth"/>
    <property type="match status" value="1"/>
</dbReference>
<evidence type="ECO:0000256" key="3">
    <source>
        <dbReference type="ARBA" id="ARBA00022741"/>
    </source>
</evidence>
<sequence length="461" mass="51970">MNQHAHIVIDLGFGDCGKGTIVDALVRKHKAHSVFRFNGGAQAAHNVVTSDGRHHTFQQFGSGTFVPGVRTILSEFMLVQPWILSSEEALLQQVGVTDAFDRLFIHERALITTPFHRAANQMRERARGDGRHGSCGIGVGETAKDATECGEELILRMGDLCDRETFVTKMHRVRKYKHNQMRLFIAAQRRDPDAEANILAFEDPDEVMYWVDQLYTSIERFHIVDDAFVASILEEDGHVVFEGAQGVLIDEWRGFHPYTTWSTCTFKNALELLERANYAGEVHRIGVVRAYATRHGAGPFPTEDAGLTERIPDTHNQMETWQREFRVGHFDCVSTRYAINACGGIDSLAITCLDRLRDEHVWNVCTHYELAAEDQDSALFDQDDVSEHLVTDIRLGTFQDLAHQERLTNALLRAKPVLRITASSGTFSESVEDHVHRISRELDVPVSILSFGPTAEDKKFL</sequence>
<evidence type="ECO:0000256" key="4">
    <source>
        <dbReference type="ARBA" id="ARBA00022755"/>
    </source>
</evidence>
<dbReference type="EMBL" id="MGEQ01000001">
    <property type="protein sequence ID" value="OGL88301.1"/>
    <property type="molecule type" value="Genomic_DNA"/>
</dbReference>
<gene>
    <name evidence="7" type="primary">purA</name>
    <name evidence="8" type="ORF">A3I41_00400</name>
</gene>
<dbReference type="GO" id="GO:0046040">
    <property type="term" value="P:IMP metabolic process"/>
    <property type="evidence" value="ECO:0007669"/>
    <property type="project" value="TreeGrafter"/>
</dbReference>
<evidence type="ECO:0000256" key="2">
    <source>
        <dbReference type="ARBA" id="ARBA00022723"/>
    </source>
</evidence>
<dbReference type="PANTHER" id="PTHR11846:SF0">
    <property type="entry name" value="ADENYLOSUCCINATE SYNTHETASE"/>
    <property type="match status" value="1"/>
</dbReference>
<keyword evidence="4 7" id="KW-0658">Purine biosynthesis</keyword>
<dbReference type="GO" id="GO:0004019">
    <property type="term" value="F:adenylosuccinate synthase activity"/>
    <property type="evidence" value="ECO:0007669"/>
    <property type="project" value="UniProtKB-UniRule"/>
</dbReference>
<keyword evidence="1 7" id="KW-0436">Ligase</keyword>
<feature type="binding site" description="in other chain" evidence="7">
    <location>
        <position position="323"/>
    </location>
    <ligand>
        <name>IMP</name>
        <dbReference type="ChEBI" id="CHEBI:58053"/>
        <note>ligand shared between dimeric partners</note>
    </ligand>
</feature>
<reference evidence="8 9" key="1">
    <citation type="journal article" date="2016" name="Nat. Commun.">
        <title>Thousands of microbial genomes shed light on interconnected biogeochemical processes in an aquifer system.</title>
        <authorList>
            <person name="Anantharaman K."/>
            <person name="Brown C.T."/>
            <person name="Hug L.A."/>
            <person name="Sharon I."/>
            <person name="Castelle C.J."/>
            <person name="Probst A.J."/>
            <person name="Thomas B.C."/>
            <person name="Singh A."/>
            <person name="Wilkins M.J."/>
            <person name="Karaoz U."/>
            <person name="Brodie E.L."/>
            <person name="Williams K.H."/>
            <person name="Hubbard S.S."/>
            <person name="Banfield J.F."/>
        </authorList>
    </citation>
    <scope>NUCLEOTIDE SEQUENCE [LARGE SCALE GENOMIC DNA]</scope>
</reference>
<keyword evidence="5 7" id="KW-0460">Magnesium</keyword>
<dbReference type="GO" id="GO:0000287">
    <property type="term" value="F:magnesium ion binding"/>
    <property type="evidence" value="ECO:0007669"/>
    <property type="project" value="UniProtKB-UniRule"/>
</dbReference>
<feature type="binding site" description="in other chain" evidence="7">
    <location>
        <position position="245"/>
    </location>
    <ligand>
        <name>IMP</name>
        <dbReference type="ChEBI" id="CHEBI:58053"/>
        <note>ligand shared between dimeric partners</note>
    </ligand>
</feature>
<dbReference type="InterPro" id="IPR001114">
    <property type="entry name" value="Adenylosuccinate_synthetase"/>
</dbReference>
<keyword evidence="7" id="KW-0963">Cytoplasm</keyword>
<comment type="pathway">
    <text evidence="7">Purine metabolism; AMP biosynthesis via de novo pathway; AMP from IMP: step 1/2.</text>
</comment>
<keyword evidence="3 7" id="KW-0547">Nucleotide-binding</keyword>
<protein>
    <recommendedName>
        <fullName evidence="7">Adenylosuccinate synthetase</fullName>
        <shortName evidence="7">AMPSase</shortName>
        <shortName evidence="7">AdSS</shortName>
        <ecNumber evidence="7">6.3.4.4</ecNumber>
    </recommendedName>
    <alternativeName>
        <fullName evidence="7">IMP--aspartate ligase</fullName>
    </alternativeName>
</protein>
<feature type="binding site" evidence="7">
    <location>
        <begin position="352"/>
        <end position="354"/>
    </location>
    <ligand>
        <name>GTP</name>
        <dbReference type="ChEBI" id="CHEBI:37565"/>
    </ligand>
</feature>
<dbReference type="PANTHER" id="PTHR11846">
    <property type="entry name" value="ADENYLOSUCCINATE SYNTHETASE"/>
    <property type="match status" value="1"/>
</dbReference>
<keyword evidence="6 7" id="KW-0342">GTP-binding</keyword>
<comment type="catalytic activity">
    <reaction evidence="7">
        <text>IMP + L-aspartate + GTP = N(6)-(1,2-dicarboxyethyl)-AMP + GDP + phosphate + 2 H(+)</text>
        <dbReference type="Rhea" id="RHEA:15753"/>
        <dbReference type="ChEBI" id="CHEBI:15378"/>
        <dbReference type="ChEBI" id="CHEBI:29991"/>
        <dbReference type="ChEBI" id="CHEBI:37565"/>
        <dbReference type="ChEBI" id="CHEBI:43474"/>
        <dbReference type="ChEBI" id="CHEBI:57567"/>
        <dbReference type="ChEBI" id="CHEBI:58053"/>
        <dbReference type="ChEBI" id="CHEBI:58189"/>
        <dbReference type="EC" id="6.3.4.4"/>
    </reaction>
</comment>
<accession>A0A1F7VCY8</accession>
<dbReference type="Gene3D" id="3.40.440.10">
    <property type="entry name" value="Adenylosuccinate Synthetase, subunit A, domain 1"/>
    <property type="match status" value="1"/>
</dbReference>
<dbReference type="UniPathway" id="UPA00075">
    <property type="reaction ID" value="UER00335"/>
</dbReference>
<evidence type="ECO:0000256" key="1">
    <source>
        <dbReference type="ARBA" id="ARBA00022598"/>
    </source>
</evidence>
<comment type="subcellular location">
    <subcellularLocation>
        <location evidence="7">Cytoplasm</location>
    </subcellularLocation>
</comment>
<organism evidence="8 9">
    <name type="scientific">Candidatus Uhrbacteria bacterium RIFCSPLOWO2_02_FULL_48_18</name>
    <dbReference type="NCBI Taxonomy" id="1802408"/>
    <lineage>
        <taxon>Bacteria</taxon>
        <taxon>Candidatus Uhriibacteriota</taxon>
    </lineage>
</organism>
<dbReference type="Gene3D" id="1.10.300.10">
    <property type="entry name" value="Adenylosuccinate Synthetase, subunit A, domain 2"/>
    <property type="match status" value="1"/>
</dbReference>
<feature type="active site" description="Proton donor" evidence="7">
    <location>
        <position position="45"/>
    </location>
</feature>
<proteinExistence type="inferred from homology"/>
<comment type="caution">
    <text evidence="8">The sequence shown here is derived from an EMBL/GenBank/DDBJ whole genome shotgun (WGS) entry which is preliminary data.</text>
</comment>
<dbReference type="GO" id="GO:0044208">
    <property type="term" value="P:'de novo' AMP biosynthetic process"/>
    <property type="evidence" value="ECO:0007669"/>
    <property type="project" value="UniProtKB-UniRule"/>
</dbReference>
<comment type="cofactor">
    <cofactor evidence="7">
        <name>Mg(2+)</name>
        <dbReference type="ChEBI" id="CHEBI:18420"/>
    </cofactor>
    <text evidence="7">Binds 1 Mg(2+) ion per subunit.</text>
</comment>
<dbReference type="Proteomes" id="UP000176593">
    <property type="component" value="Unassembled WGS sequence"/>
</dbReference>
<keyword evidence="2 7" id="KW-0479">Metal-binding</keyword>
<evidence type="ECO:0000313" key="9">
    <source>
        <dbReference type="Proteomes" id="UP000176593"/>
    </source>
</evidence>